<dbReference type="RefSeq" id="WP_156014192.1">
    <property type="nucleotide sequence ID" value="NZ_CP045484.1"/>
</dbReference>
<dbReference type="AlphaFoldDB" id="A0A650CGH1"/>
<keyword evidence="6" id="KW-1185">Reference proteome</keyword>
<proteinExistence type="predicted"/>
<dbReference type="CDD" id="cd02440">
    <property type="entry name" value="AdoMet_MTases"/>
    <property type="match status" value="1"/>
</dbReference>
<reference evidence="4 7" key="2">
    <citation type="submission" date="2020-08" db="EMBL/GenBank/DDBJ databases">
        <title>Genomic Encyclopedia of Type Strains, Phase IV (KMG-IV): sequencing the most valuable type-strain genomes for metagenomic binning, comparative biology and taxonomic classification.</title>
        <authorList>
            <person name="Goeker M."/>
        </authorList>
    </citation>
    <scope>NUCLEOTIDE SEQUENCE [LARGE SCALE GENOMIC DNA]</scope>
    <source>
        <strain evidence="4 7">DSM 12421</strain>
    </source>
</reference>
<dbReference type="InterPro" id="IPR029063">
    <property type="entry name" value="SAM-dependent_MTases_sf"/>
</dbReference>
<dbReference type="OrthoDB" id="1018at2157"/>
<gene>
    <name evidence="5" type="ORF">D1869_05115</name>
    <name evidence="4" type="ORF">HNQ62_003040</name>
</gene>
<organism evidence="5 6">
    <name type="scientific">Sulfurisphaera ohwakuensis</name>
    <dbReference type="NCBI Taxonomy" id="69656"/>
    <lineage>
        <taxon>Archaea</taxon>
        <taxon>Thermoproteota</taxon>
        <taxon>Thermoprotei</taxon>
        <taxon>Sulfolobales</taxon>
        <taxon>Sulfolobaceae</taxon>
        <taxon>Sulfurisphaera</taxon>
    </lineage>
</organism>
<evidence type="ECO:0000313" key="6">
    <source>
        <dbReference type="Proteomes" id="UP000427373"/>
    </source>
</evidence>
<keyword evidence="2" id="KW-0949">S-adenosyl-L-methionine</keyword>
<dbReference type="EMBL" id="JACHFY010000060">
    <property type="protein sequence ID" value="MBB5255265.1"/>
    <property type="molecule type" value="Genomic_DNA"/>
</dbReference>
<keyword evidence="4" id="KW-0830">Ubiquinone</keyword>
<evidence type="ECO:0000256" key="2">
    <source>
        <dbReference type="ARBA" id="ARBA00022691"/>
    </source>
</evidence>
<evidence type="ECO:0000313" key="4">
    <source>
        <dbReference type="EMBL" id="MBB5255265.1"/>
    </source>
</evidence>
<dbReference type="Proteomes" id="UP000582213">
    <property type="component" value="Unassembled WGS sequence"/>
</dbReference>
<dbReference type="SUPFAM" id="SSF53335">
    <property type="entry name" value="S-adenosyl-L-methionine-dependent methyltransferases"/>
    <property type="match status" value="1"/>
</dbReference>
<dbReference type="GeneID" id="42800602"/>
<name>A0A650CGH1_SULOH</name>
<dbReference type="GO" id="GO:0032259">
    <property type="term" value="P:methylation"/>
    <property type="evidence" value="ECO:0007669"/>
    <property type="project" value="UniProtKB-KW"/>
</dbReference>
<dbReference type="Pfam" id="PF13847">
    <property type="entry name" value="Methyltransf_31"/>
    <property type="match status" value="1"/>
</dbReference>
<dbReference type="KEGG" id="soh:D1869_05115"/>
<keyword evidence="5" id="KW-0808">Transferase</keyword>
<dbReference type="InterPro" id="IPR025714">
    <property type="entry name" value="Methyltranfer_dom"/>
</dbReference>
<dbReference type="EMBL" id="CP045484">
    <property type="protein sequence ID" value="QGR16637.1"/>
    <property type="molecule type" value="Genomic_DNA"/>
</dbReference>
<feature type="domain" description="Methyltransferase" evidence="3">
    <location>
        <begin position="37"/>
        <end position="141"/>
    </location>
</feature>
<protein>
    <submittedName>
        <fullName evidence="5">Methyltransferase domain-containing protein</fullName>
    </submittedName>
    <submittedName>
        <fullName evidence="4">Ubiquinone/menaquinone biosynthesis C-methylase UbiE</fullName>
    </submittedName>
</protein>
<dbReference type="Gene3D" id="3.40.50.150">
    <property type="entry name" value="Vaccinia Virus protein VP39"/>
    <property type="match status" value="1"/>
</dbReference>
<evidence type="ECO:0000259" key="3">
    <source>
        <dbReference type="Pfam" id="PF13847"/>
    </source>
</evidence>
<reference evidence="5 6" key="1">
    <citation type="submission" date="2019-10" db="EMBL/GenBank/DDBJ databases">
        <title>Genome Sequences from Six Type Strain Members of the Archaeal Family Sulfolobaceae: Acidianus ambivalens, Acidianus infernus, Metallosphaera prunae, Stygiolobus azoricus, Sulfolobus metallicus, and Sulfurisphaera ohwakuensis.</title>
        <authorList>
            <person name="Counts J.A."/>
            <person name="Kelly R.M."/>
        </authorList>
    </citation>
    <scope>NUCLEOTIDE SEQUENCE [LARGE SCALE GENOMIC DNA]</scope>
    <source>
        <strain evidence="5 6">TA-1</strain>
    </source>
</reference>
<sequence length="186" mass="21061">MVETEVNDRHIPPFILSSPLRRLFENPYSLLRKFIVEGMVVVDHGSGPGYYTIPMAKLVGEKGIVYAVDSDPKTISYLEKKLKKLGINNVKTIVSRNLSPIRTESVDFLISKDVLCCTVLHKELAKDIERVLKKGGKAYVTVRLGRVNKDPRALSAEEFFSLFTLIKEKGKRWLSAWVILEKPKTS</sequence>
<keyword evidence="1 5" id="KW-0489">Methyltransferase</keyword>
<evidence type="ECO:0000256" key="1">
    <source>
        <dbReference type="ARBA" id="ARBA00022603"/>
    </source>
</evidence>
<dbReference type="GO" id="GO:0008168">
    <property type="term" value="F:methyltransferase activity"/>
    <property type="evidence" value="ECO:0007669"/>
    <property type="project" value="UniProtKB-KW"/>
</dbReference>
<dbReference type="Proteomes" id="UP000427373">
    <property type="component" value="Chromosome"/>
</dbReference>
<accession>A0A650CGH1</accession>
<evidence type="ECO:0000313" key="5">
    <source>
        <dbReference type="EMBL" id="QGR16637.1"/>
    </source>
</evidence>
<evidence type="ECO:0000313" key="7">
    <source>
        <dbReference type="Proteomes" id="UP000582213"/>
    </source>
</evidence>